<evidence type="ECO:0000313" key="4">
    <source>
        <dbReference type="EMBL" id="RVW89624.1"/>
    </source>
</evidence>
<dbReference type="Proteomes" id="UP000288805">
    <property type="component" value="Unassembled WGS sequence"/>
</dbReference>
<dbReference type="Pfam" id="PF04937">
    <property type="entry name" value="DUF659"/>
    <property type="match status" value="1"/>
</dbReference>
<sequence>MGRRHRHVIDEDDEENLGGDDDDGDDDVYMYPADMHPDERHAYREAVRASKAAKWNRQQEEHFIKGKRKTGESSHPTNPTTRQMRKSQSVRYSDSSLPDAPSLYKSSAARQKTMKNLFKGDAIKETMGRLISKFFIYESVPPSKADSHHFKNMIVGAQQAGMGIEPPSPYEIKHKYLDMEYKDMEAYVNIQREKWKTYGCMIMSDGWTGPTKLSIINFMVYSKGSTIFLKSIDASNNIKDNKYIYGLLKDVIKEVGKQNVVQIVTDNGSAFVKAGKLLIKKYNLYWTPCATHCIDLMFEDIGKRTSVANVITKARKITNFIYNHGWLLAQMRKVCGGDIVRPGATRFATNYIALNNLLKKKVNLKKVFISDEWAQHNLSRTLIGKEVESLMFDHAYWERVGKLVSIYEALYIVLRIVDSEVVPTMPFVFELIRVMKENLIRLNAKEWVLEIIADRWDRTLKHPLHAAIGTDPDLLQAVHEVFAKLDPTLEDAKRGFGDRAAIALRSEMVSAEWWFMYGNHTPTLRRLAIKVLSQTASSSACERNWSTFALIHAKQRNRLAYPMLQQLVFCYYNMKLKIRDIEAEHDKVAENDYLDLLDIATEVGEEEDNQLFQWVRPLHLDDEDGNPDPRIAAHVREAGISQPAVTSRPSFDSTSVEHSSRPSATGTSASASGYDGSRGKGTNDGSDPRNDEGDVRQQQQSGQPLAFTCEDDFTHCTQDEDHGSRRVGPGVGAIGKPYRGKQRRMMPYNEDSLSASFESMSVETQFSDSSNEANIYAPYAMSYGQPPQNLSSSTDEEYERYNYPSSTQMPYYLPHQLQQQGFQTSTWENPGFPIHGQVVGRTQEIYAWHVRTYNQYYRNSMS</sequence>
<feature type="compositionally biased region" description="Polar residues" evidence="1">
    <location>
        <begin position="73"/>
        <end position="96"/>
    </location>
</feature>
<protein>
    <recommendedName>
        <fullName evidence="6">DUF659 domain-containing protein</fullName>
    </recommendedName>
</protein>
<feature type="compositionally biased region" description="Basic and acidic residues" evidence="1">
    <location>
        <begin position="57"/>
        <end position="72"/>
    </location>
</feature>
<evidence type="ECO:0000313" key="5">
    <source>
        <dbReference type="Proteomes" id="UP000288805"/>
    </source>
</evidence>
<feature type="domain" description="HAT C-terminal dimerisation" evidence="3">
    <location>
        <begin position="507"/>
        <end position="574"/>
    </location>
</feature>
<dbReference type="PANTHER" id="PTHR32166">
    <property type="entry name" value="OSJNBA0013A04.12 PROTEIN"/>
    <property type="match status" value="1"/>
</dbReference>
<dbReference type="AlphaFoldDB" id="A0A438HYT0"/>
<dbReference type="InterPro" id="IPR012337">
    <property type="entry name" value="RNaseH-like_sf"/>
</dbReference>
<accession>A0A438HYT0</accession>
<dbReference type="InterPro" id="IPR008906">
    <property type="entry name" value="HATC_C_dom"/>
</dbReference>
<feature type="domain" description="DUF659" evidence="2">
    <location>
        <begin position="167"/>
        <end position="317"/>
    </location>
</feature>
<evidence type="ECO:0000259" key="3">
    <source>
        <dbReference type="Pfam" id="PF05699"/>
    </source>
</evidence>
<feature type="compositionally biased region" description="Acidic residues" evidence="1">
    <location>
        <begin position="10"/>
        <end position="28"/>
    </location>
</feature>
<evidence type="ECO:0000259" key="2">
    <source>
        <dbReference type="Pfam" id="PF04937"/>
    </source>
</evidence>
<feature type="region of interest" description="Disordered" evidence="1">
    <location>
        <begin position="717"/>
        <end position="738"/>
    </location>
</feature>
<dbReference type="EMBL" id="QGNW01000162">
    <property type="protein sequence ID" value="RVW89624.1"/>
    <property type="molecule type" value="Genomic_DNA"/>
</dbReference>
<feature type="compositionally biased region" description="Basic and acidic residues" evidence="1">
    <location>
        <begin position="35"/>
        <end position="48"/>
    </location>
</feature>
<organism evidence="4 5">
    <name type="scientific">Vitis vinifera</name>
    <name type="common">Grape</name>
    <dbReference type="NCBI Taxonomy" id="29760"/>
    <lineage>
        <taxon>Eukaryota</taxon>
        <taxon>Viridiplantae</taxon>
        <taxon>Streptophyta</taxon>
        <taxon>Embryophyta</taxon>
        <taxon>Tracheophyta</taxon>
        <taxon>Spermatophyta</taxon>
        <taxon>Magnoliopsida</taxon>
        <taxon>eudicotyledons</taxon>
        <taxon>Gunneridae</taxon>
        <taxon>Pentapetalae</taxon>
        <taxon>rosids</taxon>
        <taxon>Vitales</taxon>
        <taxon>Vitaceae</taxon>
        <taxon>Viteae</taxon>
        <taxon>Vitis</taxon>
    </lineage>
</organism>
<feature type="region of interest" description="Disordered" evidence="1">
    <location>
        <begin position="637"/>
        <end position="702"/>
    </location>
</feature>
<dbReference type="Pfam" id="PF05699">
    <property type="entry name" value="Dimer_Tnp_hAT"/>
    <property type="match status" value="1"/>
</dbReference>
<evidence type="ECO:0008006" key="6">
    <source>
        <dbReference type="Google" id="ProtNLM"/>
    </source>
</evidence>
<feature type="compositionally biased region" description="Polar residues" evidence="1">
    <location>
        <begin position="643"/>
        <end position="657"/>
    </location>
</feature>
<dbReference type="PANTHER" id="PTHR32166:SF122">
    <property type="entry name" value="OS09G0499600 PROTEIN"/>
    <property type="match status" value="1"/>
</dbReference>
<feature type="compositionally biased region" description="Basic and acidic residues" evidence="1">
    <location>
        <begin position="686"/>
        <end position="695"/>
    </location>
</feature>
<reference evidence="4 5" key="1">
    <citation type="journal article" date="2018" name="PLoS Genet.">
        <title>Population sequencing reveals clonal diversity and ancestral inbreeding in the grapevine cultivar Chardonnay.</title>
        <authorList>
            <person name="Roach M.J."/>
            <person name="Johnson D.L."/>
            <person name="Bohlmann J."/>
            <person name="van Vuuren H.J."/>
            <person name="Jones S.J."/>
            <person name="Pretorius I.S."/>
            <person name="Schmidt S.A."/>
            <person name="Borneman A.R."/>
        </authorList>
    </citation>
    <scope>NUCLEOTIDE SEQUENCE [LARGE SCALE GENOMIC DNA]</scope>
    <source>
        <strain evidence="5">cv. Chardonnay</strain>
        <tissue evidence="4">Leaf</tissue>
    </source>
</reference>
<feature type="region of interest" description="Disordered" evidence="1">
    <location>
        <begin position="1"/>
        <end position="104"/>
    </location>
</feature>
<proteinExistence type="predicted"/>
<evidence type="ECO:0000256" key="1">
    <source>
        <dbReference type="SAM" id="MobiDB-lite"/>
    </source>
</evidence>
<gene>
    <name evidence="4" type="ORF">CK203_036396</name>
</gene>
<comment type="caution">
    <text evidence="4">The sequence shown here is derived from an EMBL/GenBank/DDBJ whole genome shotgun (WGS) entry which is preliminary data.</text>
</comment>
<name>A0A438HYT0_VITVI</name>
<dbReference type="GO" id="GO:0046983">
    <property type="term" value="F:protein dimerization activity"/>
    <property type="evidence" value="ECO:0007669"/>
    <property type="project" value="InterPro"/>
</dbReference>
<dbReference type="SUPFAM" id="SSF53098">
    <property type="entry name" value="Ribonuclease H-like"/>
    <property type="match status" value="1"/>
</dbReference>
<feature type="compositionally biased region" description="Low complexity" evidence="1">
    <location>
        <begin position="661"/>
        <end position="675"/>
    </location>
</feature>
<dbReference type="InterPro" id="IPR007021">
    <property type="entry name" value="DUF659"/>
</dbReference>